<evidence type="ECO:0000313" key="2">
    <source>
        <dbReference type="EMBL" id="KAK3253692.1"/>
    </source>
</evidence>
<reference evidence="3" key="2">
    <citation type="submission" date="2023-06" db="EMBL/GenBank/DDBJ databases">
        <title>Long-read-based genome assembly of the green algal bacterivore Cymbomonas tetramitiformis.</title>
        <authorList>
            <person name="Gyaltshen Y."/>
            <person name="Rozenberg A."/>
            <person name="Paasch A."/>
            <person name="Burns J.A."/>
            <person name="Warring S."/>
            <person name="Larson R."/>
            <person name="Maurer-Alcala X."/>
            <person name="Dacks J."/>
            <person name="Kim E."/>
        </authorList>
    </citation>
    <scope>NUCLEOTIDE SEQUENCE</scope>
    <source>
        <strain evidence="3">PLY_AMNH</strain>
    </source>
</reference>
<evidence type="ECO:0000256" key="1">
    <source>
        <dbReference type="SAM" id="MobiDB-lite"/>
    </source>
</evidence>
<feature type="region of interest" description="Disordered" evidence="1">
    <location>
        <begin position="134"/>
        <end position="165"/>
    </location>
</feature>
<dbReference type="Proteomes" id="UP001190700">
    <property type="component" value="Unassembled WGS sequence"/>
</dbReference>
<evidence type="ECO:0000313" key="4">
    <source>
        <dbReference type="Proteomes" id="UP001190700"/>
    </source>
</evidence>
<feature type="compositionally biased region" description="Acidic residues" evidence="1">
    <location>
        <begin position="134"/>
        <end position="158"/>
    </location>
</feature>
<keyword evidence="4" id="KW-1185">Reference proteome</keyword>
<accession>A0AAE0GZN4</accession>
<gene>
    <name evidence="2" type="ORF">CYMTET_37027</name>
    <name evidence="3" type="ORF">CYMTET_5335</name>
</gene>
<protein>
    <submittedName>
        <fullName evidence="3">Uncharacterized protein</fullName>
    </submittedName>
</protein>
<evidence type="ECO:0000313" key="3">
    <source>
        <dbReference type="EMBL" id="KAK3287153.1"/>
    </source>
</evidence>
<reference evidence="3 4" key="1">
    <citation type="journal article" date="2015" name="Genome Biol. Evol.">
        <title>Comparative Genomics of a Bacterivorous Green Alga Reveals Evolutionary Causalities and Consequences of Phago-Mixotrophic Mode of Nutrition.</title>
        <authorList>
            <person name="Burns J.A."/>
            <person name="Paasch A."/>
            <person name="Narechania A."/>
            <person name="Kim E."/>
        </authorList>
    </citation>
    <scope>NUCLEOTIDE SEQUENCE [LARGE SCALE GENOMIC DNA]</scope>
    <source>
        <strain evidence="3">PLY_AMNH</strain>
    </source>
</reference>
<dbReference type="AlphaFoldDB" id="A0AAE0GZN4"/>
<name>A0AAE0GZN4_9CHLO</name>
<comment type="caution">
    <text evidence="3">The sequence shown here is derived from an EMBL/GenBank/DDBJ whole genome shotgun (WGS) entry which is preliminary data.</text>
</comment>
<dbReference type="EMBL" id="LGRX02000987">
    <property type="protein sequence ID" value="KAK3287153.1"/>
    <property type="molecule type" value="Genomic_DNA"/>
</dbReference>
<proteinExistence type="predicted"/>
<sequence>MNSRDTSKSNTKRLDCGLLVDREEHCDITLHRRRDSDGYVCVCVENRKNEYLERCEESKRAFWKNVQPKQLTTCHEWHVDADTYGSFLTWGSPADWFMRWDADNNVFHMVTDEEDNTVHINEGDFELDNFLQEDDEEGEDEDEDAEDDEDEDEDEDEGDTRAIRDAAISALMSREIYGQRSIVSSQAWKDGAETGKDPADTLAISDSNKRQKR</sequence>
<feature type="region of interest" description="Disordered" evidence="1">
    <location>
        <begin position="182"/>
        <end position="213"/>
    </location>
</feature>
<organism evidence="3 4">
    <name type="scientific">Cymbomonas tetramitiformis</name>
    <dbReference type="NCBI Taxonomy" id="36881"/>
    <lineage>
        <taxon>Eukaryota</taxon>
        <taxon>Viridiplantae</taxon>
        <taxon>Chlorophyta</taxon>
        <taxon>Pyramimonadophyceae</taxon>
        <taxon>Pyramimonadales</taxon>
        <taxon>Pyramimonadaceae</taxon>
        <taxon>Cymbomonas</taxon>
    </lineage>
</organism>
<dbReference type="EMBL" id="LGRX02024671">
    <property type="protein sequence ID" value="KAK3253692.1"/>
    <property type="molecule type" value="Genomic_DNA"/>
</dbReference>
<feature type="compositionally biased region" description="Basic and acidic residues" evidence="1">
    <location>
        <begin position="190"/>
        <end position="199"/>
    </location>
</feature>